<evidence type="ECO:0000256" key="1">
    <source>
        <dbReference type="SAM" id="Phobius"/>
    </source>
</evidence>
<keyword evidence="1" id="KW-0812">Transmembrane</keyword>
<dbReference type="EMBL" id="LN681225">
    <property type="protein sequence ID" value="CEK10097.1"/>
    <property type="molecule type" value="Genomic_DNA"/>
</dbReference>
<dbReference type="KEGG" id="lha:LHA_1036"/>
<dbReference type="AlphaFoldDB" id="A0A0A8USS8"/>
<dbReference type="PATRIC" id="fig|449.7.peg.3117"/>
<protein>
    <submittedName>
        <fullName evidence="2">Uncharacterized protein</fullName>
    </submittedName>
</protein>
<feature type="transmembrane region" description="Helical" evidence="1">
    <location>
        <begin position="12"/>
        <end position="33"/>
    </location>
</feature>
<proteinExistence type="predicted"/>
<dbReference type="RefSeq" id="WP_045105525.1">
    <property type="nucleotide sequence ID" value="NZ_LN681225.1"/>
</dbReference>
<dbReference type="HOGENOM" id="CLU_1452758_0_0_6"/>
<accession>A0A0A8USS8</accession>
<evidence type="ECO:0000313" key="3">
    <source>
        <dbReference type="Proteomes" id="UP000032803"/>
    </source>
</evidence>
<keyword evidence="3" id="KW-1185">Reference proteome</keyword>
<name>A0A0A8USS8_LEGHA</name>
<keyword evidence="1" id="KW-0472">Membrane</keyword>
<reference evidence="3" key="1">
    <citation type="submission" date="2014-09" db="EMBL/GenBank/DDBJ databases">
        <authorList>
            <person name="Gomez-Valero L."/>
        </authorList>
    </citation>
    <scope>NUCLEOTIDE SEQUENCE [LARGE SCALE GENOMIC DNA]</scope>
    <source>
        <strain evidence="3">ATCC35250</strain>
    </source>
</reference>
<gene>
    <name evidence="2" type="ORF">LHA_1036</name>
</gene>
<keyword evidence="1" id="KW-1133">Transmembrane helix</keyword>
<sequence>MAFFNETKRQQLVIIFFIILTVLAAAFFLYSVYLHRHIINTYELSFRKWQSQQLDNYTLEYNGDCLYTVSVKQGIQKAIKKTATSDNLGCEFIPAWLGEKQPMHALFAQLINSPIPHCGANGCSCDYIDWFTIRFDKKLGYINYWKSINSGPFIPYITVDFPFITKYCHLMYTKPINFTVNIRPLE</sequence>
<evidence type="ECO:0000313" key="2">
    <source>
        <dbReference type="EMBL" id="CEK10097.1"/>
    </source>
</evidence>
<dbReference type="OrthoDB" id="486431at2"/>
<dbReference type="Proteomes" id="UP000032803">
    <property type="component" value="Chromosome I"/>
</dbReference>
<organism evidence="2 3">
    <name type="scientific">Legionella hackeliae</name>
    <dbReference type="NCBI Taxonomy" id="449"/>
    <lineage>
        <taxon>Bacteria</taxon>
        <taxon>Pseudomonadati</taxon>
        <taxon>Pseudomonadota</taxon>
        <taxon>Gammaproteobacteria</taxon>
        <taxon>Legionellales</taxon>
        <taxon>Legionellaceae</taxon>
        <taxon>Legionella</taxon>
    </lineage>
</organism>
<dbReference type="STRING" id="449.LHA_1036"/>